<comment type="similarity">
    <text evidence="5 6">Belongs to the PurK/PurT family.</text>
</comment>
<comment type="function">
    <text evidence="6">Catalyzes the ATP-dependent conversion of 5-aminoimidazole ribonucleotide (AIR) and HCO(3)- to N5-carboxyaminoimidazole ribonucleotide (N5-CAIR).</text>
</comment>
<dbReference type="InterPro" id="IPR011761">
    <property type="entry name" value="ATP-grasp"/>
</dbReference>
<comment type="pathway">
    <text evidence="5 6">Purine metabolism; IMP biosynthesis via de novo pathway; 5-amino-1-(5-phospho-D-ribosyl)imidazole-4-carboxylate from 5-amino-1-(5-phospho-D-ribosyl)imidazole (N5-CAIR route): step 1/2.</text>
</comment>
<dbReference type="InterPro" id="IPR013815">
    <property type="entry name" value="ATP_grasp_subdomain_1"/>
</dbReference>
<protein>
    <recommendedName>
        <fullName evidence="5 6">N5-carboxyaminoimidazole ribonucleotide synthase</fullName>
        <shortName evidence="5 6">N5-CAIR synthase</shortName>
        <ecNumber evidence="5 6">6.3.4.18</ecNumber>
    </recommendedName>
    <alternativeName>
        <fullName evidence="5 6">5-(carboxyamino)imidazole ribonucleotide synthetase</fullName>
    </alternativeName>
</protein>
<comment type="caution">
    <text evidence="5">Lacks conserved residue(s) required for the propagation of feature annotation.</text>
</comment>
<evidence type="ECO:0000313" key="9">
    <source>
        <dbReference type="Proteomes" id="UP000199215"/>
    </source>
</evidence>
<keyword evidence="5 6" id="KW-0436">Ligase</keyword>
<dbReference type="Pfam" id="PF02222">
    <property type="entry name" value="ATP-grasp"/>
    <property type="match status" value="1"/>
</dbReference>
<feature type="binding site" evidence="5">
    <location>
        <position position="198"/>
    </location>
    <ligand>
        <name>ATP</name>
        <dbReference type="ChEBI" id="CHEBI:30616"/>
    </ligand>
</feature>
<dbReference type="PANTHER" id="PTHR11609">
    <property type="entry name" value="PURINE BIOSYNTHESIS PROTEIN 6/7, PUR6/7"/>
    <property type="match status" value="1"/>
</dbReference>
<accession>A0A1H6I265</accession>
<comment type="subunit">
    <text evidence="5">Homodimer.</text>
</comment>
<dbReference type="STRING" id="1267564.SAMN05192561_101633"/>
<dbReference type="Proteomes" id="UP000199215">
    <property type="component" value="Unassembled WGS sequence"/>
</dbReference>
<dbReference type="Pfam" id="PF17769">
    <property type="entry name" value="PurK_C"/>
    <property type="match status" value="1"/>
</dbReference>
<keyword evidence="1 5" id="KW-0547">Nucleotide-binding</keyword>
<feature type="binding site" evidence="5">
    <location>
        <begin position="190"/>
        <end position="193"/>
    </location>
    <ligand>
        <name>ATP</name>
        <dbReference type="ChEBI" id="CHEBI:30616"/>
    </ligand>
</feature>
<comment type="catalytic activity">
    <reaction evidence="5 6">
        <text>5-amino-1-(5-phospho-beta-D-ribosyl)imidazole + hydrogencarbonate + ATP = 5-carboxyamino-1-(5-phospho-D-ribosyl)imidazole + ADP + phosphate + 2 H(+)</text>
        <dbReference type="Rhea" id="RHEA:19317"/>
        <dbReference type="ChEBI" id="CHEBI:15378"/>
        <dbReference type="ChEBI" id="CHEBI:17544"/>
        <dbReference type="ChEBI" id="CHEBI:30616"/>
        <dbReference type="ChEBI" id="CHEBI:43474"/>
        <dbReference type="ChEBI" id="CHEBI:58730"/>
        <dbReference type="ChEBI" id="CHEBI:137981"/>
        <dbReference type="ChEBI" id="CHEBI:456216"/>
        <dbReference type="EC" id="6.3.4.18"/>
    </reaction>
</comment>
<dbReference type="AlphaFoldDB" id="A0A1H6I265"/>
<evidence type="ECO:0000256" key="5">
    <source>
        <dbReference type="HAMAP-Rule" id="MF_01928"/>
    </source>
</evidence>
<organism evidence="8 9">
    <name type="scientific">Halopenitus malekzadehii</name>
    <dbReference type="NCBI Taxonomy" id="1267564"/>
    <lineage>
        <taxon>Archaea</taxon>
        <taxon>Methanobacteriati</taxon>
        <taxon>Methanobacteriota</taxon>
        <taxon>Stenosarchaea group</taxon>
        <taxon>Halobacteria</taxon>
        <taxon>Halobacteriales</taxon>
        <taxon>Haloferacaceae</taxon>
        <taxon>Halopenitus</taxon>
    </lineage>
</organism>
<dbReference type="InterPro" id="IPR003135">
    <property type="entry name" value="ATP-grasp_carboxylate-amine"/>
</dbReference>
<dbReference type="SUPFAM" id="SSF56059">
    <property type="entry name" value="Glutathione synthetase ATP-binding domain-like"/>
    <property type="match status" value="1"/>
</dbReference>
<dbReference type="EC" id="6.3.4.18" evidence="5 6"/>
<dbReference type="Gene3D" id="3.30.1490.20">
    <property type="entry name" value="ATP-grasp fold, A domain"/>
    <property type="match status" value="1"/>
</dbReference>
<dbReference type="UniPathway" id="UPA00074">
    <property type="reaction ID" value="UER00942"/>
</dbReference>
<keyword evidence="9" id="KW-1185">Reference proteome</keyword>
<evidence type="ECO:0000256" key="1">
    <source>
        <dbReference type="ARBA" id="ARBA00022741"/>
    </source>
</evidence>
<gene>
    <name evidence="5 6" type="primary">purK</name>
    <name evidence="8" type="ORF">SAMN05192561_101633</name>
</gene>
<dbReference type="Pfam" id="PF22660">
    <property type="entry name" value="RS_preATP-grasp-like"/>
    <property type="match status" value="1"/>
</dbReference>
<keyword evidence="2 5" id="KW-0658">Purine biosynthesis</keyword>
<dbReference type="InterPro" id="IPR054350">
    <property type="entry name" value="PurT/PurK_preATP-grasp"/>
</dbReference>
<dbReference type="HAMAP" id="MF_01928">
    <property type="entry name" value="PurK"/>
    <property type="match status" value="1"/>
</dbReference>
<feature type="binding site" evidence="5">
    <location>
        <begin position="274"/>
        <end position="275"/>
    </location>
    <ligand>
        <name>ATP</name>
        <dbReference type="ChEBI" id="CHEBI:30616"/>
    </ligand>
</feature>
<dbReference type="GO" id="GO:0034028">
    <property type="term" value="F:5-(carboxyamino)imidazole ribonucleotide synthase activity"/>
    <property type="evidence" value="ECO:0007669"/>
    <property type="project" value="UniProtKB-UniRule"/>
</dbReference>
<dbReference type="Gene3D" id="3.30.470.20">
    <property type="entry name" value="ATP-grasp fold, B domain"/>
    <property type="match status" value="1"/>
</dbReference>
<dbReference type="NCBIfam" id="TIGR01161">
    <property type="entry name" value="purK"/>
    <property type="match status" value="1"/>
</dbReference>
<dbReference type="InterPro" id="IPR016185">
    <property type="entry name" value="PreATP-grasp_dom_sf"/>
</dbReference>
<feature type="binding site" evidence="5">
    <location>
        <position position="117"/>
    </location>
    <ligand>
        <name>ATP</name>
        <dbReference type="ChEBI" id="CHEBI:30616"/>
    </ligand>
</feature>
<evidence type="ECO:0000256" key="4">
    <source>
        <dbReference type="ARBA" id="ARBA00022842"/>
    </source>
</evidence>
<evidence type="ECO:0000313" key="8">
    <source>
        <dbReference type="EMBL" id="SEH40406.1"/>
    </source>
</evidence>
<evidence type="ECO:0000256" key="2">
    <source>
        <dbReference type="ARBA" id="ARBA00022755"/>
    </source>
</evidence>
<feature type="binding site" evidence="5">
    <location>
        <position position="156"/>
    </location>
    <ligand>
        <name>ATP</name>
        <dbReference type="ChEBI" id="CHEBI:30616"/>
    </ligand>
</feature>
<comment type="function">
    <text evidence="5">Catalyzes the ATP-dependent conversion of 5-aminoimidazole ribonucleotide (AIR) and HCO(3)(-) to N5-carboxyaminoimidazole ribonucleotide (N5-CAIR).</text>
</comment>
<dbReference type="NCBIfam" id="NF004679">
    <property type="entry name" value="PRK06019.1-5"/>
    <property type="match status" value="1"/>
</dbReference>
<keyword evidence="4" id="KW-0460">Magnesium</keyword>
<dbReference type="SUPFAM" id="SSF52440">
    <property type="entry name" value="PreATP-grasp domain"/>
    <property type="match status" value="1"/>
</dbReference>
<dbReference type="PANTHER" id="PTHR11609:SF5">
    <property type="entry name" value="PHOSPHORIBOSYLAMINOIMIDAZOLE CARBOXYLASE"/>
    <property type="match status" value="1"/>
</dbReference>
<dbReference type="InterPro" id="IPR011054">
    <property type="entry name" value="Rudment_hybrid_motif"/>
</dbReference>
<proteinExistence type="inferred from homology"/>
<dbReference type="GO" id="GO:0005524">
    <property type="term" value="F:ATP binding"/>
    <property type="evidence" value="ECO:0007669"/>
    <property type="project" value="UniProtKB-UniRule"/>
</dbReference>
<dbReference type="InterPro" id="IPR005875">
    <property type="entry name" value="PurK"/>
</dbReference>
<name>A0A1H6I265_9EURY</name>
<dbReference type="GO" id="GO:0006189">
    <property type="term" value="P:'de novo' IMP biosynthetic process"/>
    <property type="evidence" value="ECO:0007669"/>
    <property type="project" value="UniProtKB-UniRule"/>
</dbReference>
<dbReference type="GO" id="GO:0046872">
    <property type="term" value="F:metal ion binding"/>
    <property type="evidence" value="ECO:0007669"/>
    <property type="project" value="InterPro"/>
</dbReference>
<evidence type="ECO:0000256" key="3">
    <source>
        <dbReference type="ARBA" id="ARBA00022840"/>
    </source>
</evidence>
<keyword evidence="3 5" id="KW-0067">ATP-binding</keyword>
<evidence type="ECO:0000256" key="6">
    <source>
        <dbReference type="RuleBase" id="RU361200"/>
    </source>
</evidence>
<feature type="binding site" evidence="5">
    <location>
        <position position="220"/>
    </location>
    <ligand>
        <name>ATP</name>
        <dbReference type="ChEBI" id="CHEBI:30616"/>
    </ligand>
</feature>
<sequence length="408" mass="43804">MRSRSKAPRVTVTLPGPTIGIVGGGQLGRMIGEAVARRGIEVVVLDPTPECPAAPVVSEQIVGAFDDEAAIRELADRADVLTYEIELADPDVLETVAAEHDLPVHPDPDTLRTIQDKLVQKSALADAGIPVPPFEAVSSAADLESALDRFGEVMLKARTGGYDGRGNRPVTEVGAIDAALEELGTNAMAEAFVPFERELSVIGVVGADDVRTYPVTETIHREEILRESVTPARTDDGVIDRAETVAHDVLEFLDGRGVYGIELFETPDGEILVNEIAPRPHNSGHWTIEGARTSQFENHARAVLGWPLGPTDLREPTVTANVLGDVDGTGPARLRGVDTVLEAPDVDLHWYGKDDVRPLRKMGHLTVTGVPGSRVDADAISARSERLDRARDLRNAVTFASVDTPDTE</sequence>
<reference evidence="8 9" key="1">
    <citation type="submission" date="2016-10" db="EMBL/GenBank/DDBJ databases">
        <authorList>
            <person name="de Groot N.N."/>
        </authorList>
    </citation>
    <scope>NUCLEOTIDE SEQUENCE [LARGE SCALE GENOMIC DNA]</scope>
    <source>
        <strain evidence="8 9">IBRC-M10418</strain>
    </source>
</reference>
<feature type="domain" description="ATP-grasp" evidence="7">
    <location>
        <begin position="121"/>
        <end position="304"/>
    </location>
</feature>
<dbReference type="GO" id="GO:0004638">
    <property type="term" value="F:phosphoribosylaminoimidazole carboxylase activity"/>
    <property type="evidence" value="ECO:0007669"/>
    <property type="project" value="InterPro"/>
</dbReference>
<dbReference type="Gene3D" id="3.40.50.20">
    <property type="match status" value="1"/>
</dbReference>
<evidence type="ECO:0000259" key="7">
    <source>
        <dbReference type="PROSITE" id="PS50975"/>
    </source>
</evidence>
<dbReference type="PROSITE" id="PS50975">
    <property type="entry name" value="ATP_GRASP"/>
    <property type="match status" value="1"/>
</dbReference>
<dbReference type="EMBL" id="FNWU01000001">
    <property type="protein sequence ID" value="SEH40406.1"/>
    <property type="molecule type" value="Genomic_DNA"/>
</dbReference>
<dbReference type="InterPro" id="IPR040686">
    <property type="entry name" value="PurK_C"/>
</dbReference>
<dbReference type="SUPFAM" id="SSF51246">
    <property type="entry name" value="Rudiment single hybrid motif"/>
    <property type="match status" value="1"/>
</dbReference>